<comment type="similarity">
    <text evidence="1">Belongs to the ROK (NagC/XylR) family.</text>
</comment>
<comment type="caution">
    <text evidence="2">The sequence shown here is derived from an EMBL/GenBank/DDBJ whole genome shotgun (WGS) entry which is preliminary data.</text>
</comment>
<dbReference type="Proteomes" id="UP000034445">
    <property type="component" value="Unassembled WGS sequence"/>
</dbReference>
<dbReference type="InterPro" id="IPR000600">
    <property type="entry name" value="ROK"/>
</dbReference>
<dbReference type="InterPro" id="IPR043129">
    <property type="entry name" value="ATPase_NBD"/>
</dbReference>
<dbReference type="CDD" id="cd23763">
    <property type="entry name" value="ASKHA_ATPase_ROK"/>
    <property type="match status" value="1"/>
</dbReference>
<evidence type="ECO:0000256" key="1">
    <source>
        <dbReference type="ARBA" id="ARBA00006479"/>
    </source>
</evidence>
<sequence length="272" mass="29357">MYIVADIGGTKTRIAGTRDLEHLLEPVILDTPQKYEEALAIITATAKKVADGEPIDAFVAGLPGMFTKGNRVLWNTPHLPDWNGKNIAADLETALSSKVHLDNDAALVGLGEAVYGSGRGIPIVVYITVSTGVNGVRIIDGSIDRSTQGFEMGGQYLFVDKTPTSLENLISGTAIREKYGKHPKEIEKNSPIWEELALLTAYGVHNTILHWSPDIVVLGGSMFNEIGIPVDRVHAHVHEILKKFPSVPDIVHSALKDVGGLHGGLAHLKQLQ</sequence>
<dbReference type="EMBL" id="LCRF01000040">
    <property type="protein sequence ID" value="KKW30478.1"/>
    <property type="molecule type" value="Genomic_DNA"/>
</dbReference>
<reference evidence="2 3" key="1">
    <citation type="journal article" date="2015" name="Nature">
        <title>rRNA introns, odd ribosomes, and small enigmatic genomes across a large radiation of phyla.</title>
        <authorList>
            <person name="Brown C.T."/>
            <person name="Hug L.A."/>
            <person name="Thomas B.C."/>
            <person name="Sharon I."/>
            <person name="Castelle C.J."/>
            <person name="Singh A."/>
            <person name="Wilkins M.J."/>
            <person name="Williams K.H."/>
            <person name="Banfield J.F."/>
        </authorList>
    </citation>
    <scope>NUCLEOTIDE SEQUENCE [LARGE SCALE GENOMIC DNA]</scope>
</reference>
<dbReference type="SUPFAM" id="SSF53067">
    <property type="entry name" value="Actin-like ATPase domain"/>
    <property type="match status" value="1"/>
</dbReference>
<dbReference type="PANTHER" id="PTHR18964">
    <property type="entry name" value="ROK (REPRESSOR, ORF, KINASE) FAMILY"/>
    <property type="match status" value="1"/>
</dbReference>
<evidence type="ECO:0000313" key="2">
    <source>
        <dbReference type="EMBL" id="KKW30478.1"/>
    </source>
</evidence>
<evidence type="ECO:0000313" key="3">
    <source>
        <dbReference type="Proteomes" id="UP000034445"/>
    </source>
</evidence>
<accession>A0A0G1XGS7</accession>
<protein>
    <recommendedName>
        <fullName evidence="4">ROK family protein</fullName>
    </recommendedName>
</protein>
<gene>
    <name evidence="2" type="ORF">UY74_C0040G0004</name>
</gene>
<proteinExistence type="inferred from homology"/>
<evidence type="ECO:0008006" key="4">
    <source>
        <dbReference type="Google" id="ProtNLM"/>
    </source>
</evidence>
<dbReference type="PANTHER" id="PTHR18964:SF149">
    <property type="entry name" value="BIFUNCTIONAL UDP-N-ACETYLGLUCOSAMINE 2-EPIMERASE_N-ACETYLMANNOSAMINE KINASE"/>
    <property type="match status" value="1"/>
</dbReference>
<dbReference type="Gene3D" id="3.30.420.40">
    <property type="match status" value="2"/>
</dbReference>
<name>A0A0G1XGS7_9BACT</name>
<dbReference type="AlphaFoldDB" id="A0A0G1XGS7"/>
<organism evidence="2 3">
    <name type="scientific">Candidatus Kaiserbacteria bacterium GW2011_GWC2_52_8b</name>
    <dbReference type="NCBI Taxonomy" id="1618676"/>
    <lineage>
        <taxon>Bacteria</taxon>
        <taxon>Candidatus Kaiseribacteriota</taxon>
    </lineage>
</organism>
<dbReference type="Pfam" id="PF00480">
    <property type="entry name" value="ROK"/>
    <property type="match status" value="1"/>
</dbReference>